<feature type="transmembrane region" description="Helical" evidence="7">
    <location>
        <begin position="6"/>
        <end position="29"/>
    </location>
</feature>
<dbReference type="InterPro" id="IPR018490">
    <property type="entry name" value="cNMP-bd_dom_sf"/>
</dbReference>
<comment type="similarity">
    <text evidence="2">Belongs to the MscS (TC 1.A.23) family.</text>
</comment>
<evidence type="ECO:0000256" key="5">
    <source>
        <dbReference type="ARBA" id="ARBA00022989"/>
    </source>
</evidence>
<evidence type="ECO:0000259" key="8">
    <source>
        <dbReference type="PROSITE" id="PS50042"/>
    </source>
</evidence>
<dbReference type="PANTHER" id="PTHR30347">
    <property type="entry name" value="POTASSIUM CHANNEL RELATED"/>
    <property type="match status" value="1"/>
</dbReference>
<accession>A0ABM8RC23</accession>
<dbReference type="SMART" id="SM00100">
    <property type="entry name" value="cNMP"/>
    <property type="match status" value="1"/>
</dbReference>
<dbReference type="InterPro" id="IPR018488">
    <property type="entry name" value="cNMP-bd_CS"/>
</dbReference>
<feature type="domain" description="Cyclic nucleotide-binding" evidence="8">
    <location>
        <begin position="343"/>
        <end position="445"/>
    </location>
</feature>
<dbReference type="PRINTS" id="PR00103">
    <property type="entry name" value="CAMPKINASE"/>
</dbReference>
<dbReference type="InterPro" id="IPR014710">
    <property type="entry name" value="RmlC-like_jellyroll"/>
</dbReference>
<dbReference type="EMBL" id="CAJNBJ010000008">
    <property type="protein sequence ID" value="CAE6744687.1"/>
    <property type="molecule type" value="Genomic_DNA"/>
</dbReference>
<organism evidence="9 10">
    <name type="scientific">Nitrospira defluvii</name>
    <dbReference type="NCBI Taxonomy" id="330214"/>
    <lineage>
        <taxon>Bacteria</taxon>
        <taxon>Pseudomonadati</taxon>
        <taxon>Nitrospirota</taxon>
        <taxon>Nitrospiria</taxon>
        <taxon>Nitrospirales</taxon>
        <taxon>Nitrospiraceae</taxon>
        <taxon>Nitrospira</taxon>
    </lineage>
</organism>
<dbReference type="PROSITE" id="PS00888">
    <property type="entry name" value="CNMP_BINDING_1"/>
    <property type="match status" value="1"/>
</dbReference>
<dbReference type="InterPro" id="IPR052702">
    <property type="entry name" value="MscS-like_channel"/>
</dbReference>
<dbReference type="InterPro" id="IPR000595">
    <property type="entry name" value="cNMP-bd_dom"/>
</dbReference>
<dbReference type="Pfam" id="PF21082">
    <property type="entry name" value="MS_channel_3rd"/>
    <property type="match status" value="1"/>
</dbReference>
<proteinExistence type="inferred from homology"/>
<dbReference type="SUPFAM" id="SSF51206">
    <property type="entry name" value="cAMP-binding domain-like"/>
    <property type="match status" value="1"/>
</dbReference>
<evidence type="ECO:0000313" key="9">
    <source>
        <dbReference type="EMBL" id="CAE6744687.1"/>
    </source>
</evidence>
<dbReference type="Gene3D" id="2.60.120.10">
    <property type="entry name" value="Jelly Rolls"/>
    <property type="match status" value="1"/>
</dbReference>
<evidence type="ECO:0000256" key="3">
    <source>
        <dbReference type="ARBA" id="ARBA00022475"/>
    </source>
</evidence>
<keyword evidence="6 7" id="KW-0472">Membrane</keyword>
<dbReference type="InterPro" id="IPR049278">
    <property type="entry name" value="MS_channel_C"/>
</dbReference>
<keyword evidence="10" id="KW-1185">Reference proteome</keyword>
<gene>
    <name evidence="9" type="ORF">NSPZN2_160082</name>
</gene>
<evidence type="ECO:0000313" key="10">
    <source>
        <dbReference type="Proteomes" id="UP000675880"/>
    </source>
</evidence>
<dbReference type="PROSITE" id="PS50042">
    <property type="entry name" value="CNMP_BINDING_3"/>
    <property type="match status" value="1"/>
</dbReference>
<dbReference type="PROSITE" id="PS00889">
    <property type="entry name" value="CNMP_BINDING_2"/>
    <property type="match status" value="1"/>
</dbReference>
<dbReference type="SUPFAM" id="SSF82689">
    <property type="entry name" value="Mechanosensitive channel protein MscS (YggB), C-terminal domain"/>
    <property type="match status" value="1"/>
</dbReference>
<comment type="subcellular location">
    <subcellularLocation>
        <location evidence="1">Cell membrane</location>
        <topology evidence="1">Multi-pass membrane protein</topology>
    </subcellularLocation>
</comment>
<evidence type="ECO:0000256" key="6">
    <source>
        <dbReference type="ARBA" id="ARBA00023136"/>
    </source>
</evidence>
<dbReference type="PANTHER" id="PTHR30347:SF1">
    <property type="entry name" value="MECHANOSENSITIVE CHANNEL MSCK"/>
    <property type="match status" value="1"/>
</dbReference>
<protein>
    <submittedName>
        <fullName evidence="9">Potassium efflux system KefA protein / Small-conductance mechanosensitive channel</fullName>
    </submittedName>
</protein>
<keyword evidence="5 7" id="KW-1133">Transmembrane helix</keyword>
<evidence type="ECO:0000256" key="2">
    <source>
        <dbReference type="ARBA" id="ARBA00008017"/>
    </source>
</evidence>
<keyword evidence="3" id="KW-1003">Cell membrane</keyword>
<dbReference type="InterPro" id="IPR011066">
    <property type="entry name" value="MscS_channel_C_sf"/>
</dbReference>
<dbReference type="SUPFAM" id="SSF50182">
    <property type="entry name" value="Sm-like ribonucleoproteins"/>
    <property type="match status" value="1"/>
</dbReference>
<reference evidence="9 10" key="1">
    <citation type="submission" date="2021-02" db="EMBL/GenBank/DDBJ databases">
        <authorList>
            <person name="Han P."/>
        </authorList>
    </citation>
    <scope>NUCLEOTIDE SEQUENCE [LARGE SCALE GENOMIC DNA]</scope>
    <source>
        <strain evidence="9">Candidatus Nitrospira sp. ZN2</strain>
    </source>
</reference>
<dbReference type="Proteomes" id="UP000675880">
    <property type="component" value="Unassembled WGS sequence"/>
</dbReference>
<dbReference type="CDD" id="cd00038">
    <property type="entry name" value="CAP_ED"/>
    <property type="match status" value="1"/>
</dbReference>
<sequence>MTFGVLVGSILATMLVVAAVLMGFAYLFAKRGKSVPPLPCYGGGVAVLFVVAALVAHSDLVSAVPHLVLAALDVAAWLAASFFLFTILDVLIIGEWLIERGQRYIPDIVRQLLIGAEVVAAGVLILWLVMGINLVALVALPTVAAAMVGVALKDTLTRFFSGIELGKIVKVGDWIAVLDREGMVTHIGMEHVTLFTRAHDAVSLPNDLVIQSGVTNYSRPTTTHFCNVYVDAAYRTPPEEVCATLLETAAAVSGVLPDPKATALVAAFNESSIQYRVKFPIGDFAQRDMIESTMRTYIWHAFSRQGIEIPFPQRVVHRIAEAERDSQSATIERITSYLPTVDFLATLDKKQIEVLAGGSRWERYLPGERVVRQGDPGEVLYIIVAGKADVRLEQGGLVSTVTTLEPGKFFGEMSLLTGEPRSATVLAATDLSVIAVGKQALLQVVQEDRRLIAQIGEVVARRQSATAAAKAQLSRDAAALSVVTHTRSLVERIQSFFWGGRKTEG</sequence>
<dbReference type="Gene3D" id="2.30.30.60">
    <property type="match status" value="1"/>
</dbReference>
<comment type="caution">
    <text evidence="9">The sequence shown here is derived from an EMBL/GenBank/DDBJ whole genome shotgun (WGS) entry which is preliminary data.</text>
</comment>
<dbReference type="RefSeq" id="WP_213042144.1">
    <property type="nucleotide sequence ID" value="NZ_CAJNBJ010000008.1"/>
</dbReference>
<feature type="transmembrane region" description="Helical" evidence="7">
    <location>
        <begin position="38"/>
        <end position="56"/>
    </location>
</feature>
<name>A0ABM8RC23_9BACT</name>
<dbReference type="Pfam" id="PF00027">
    <property type="entry name" value="cNMP_binding"/>
    <property type="match status" value="1"/>
</dbReference>
<dbReference type="Gene3D" id="3.30.70.100">
    <property type="match status" value="1"/>
</dbReference>
<evidence type="ECO:0000256" key="7">
    <source>
        <dbReference type="SAM" id="Phobius"/>
    </source>
</evidence>
<evidence type="ECO:0000256" key="1">
    <source>
        <dbReference type="ARBA" id="ARBA00004651"/>
    </source>
</evidence>
<dbReference type="InterPro" id="IPR010920">
    <property type="entry name" value="LSM_dom_sf"/>
</dbReference>
<evidence type="ECO:0000256" key="4">
    <source>
        <dbReference type="ARBA" id="ARBA00022692"/>
    </source>
</evidence>
<feature type="transmembrane region" description="Helical" evidence="7">
    <location>
        <begin position="76"/>
        <end position="97"/>
    </location>
</feature>
<keyword evidence="4 7" id="KW-0812">Transmembrane</keyword>
<dbReference type="Pfam" id="PF00924">
    <property type="entry name" value="MS_channel_2nd"/>
    <property type="match status" value="1"/>
</dbReference>
<dbReference type="InterPro" id="IPR023408">
    <property type="entry name" value="MscS_beta-dom_sf"/>
</dbReference>
<dbReference type="InterPro" id="IPR006685">
    <property type="entry name" value="MscS_channel_2nd"/>
</dbReference>